<evidence type="ECO:0000313" key="3">
    <source>
        <dbReference type="Proteomes" id="UP000231791"/>
    </source>
</evidence>
<keyword evidence="1" id="KW-0812">Transmembrane</keyword>
<accession>A0A2K8P8S7</accession>
<organism evidence="2 3">
    <name type="scientific">Streptomyces lavendulae subsp. lavendulae</name>
    <dbReference type="NCBI Taxonomy" id="58340"/>
    <lineage>
        <taxon>Bacteria</taxon>
        <taxon>Bacillati</taxon>
        <taxon>Actinomycetota</taxon>
        <taxon>Actinomycetes</taxon>
        <taxon>Kitasatosporales</taxon>
        <taxon>Streptomycetaceae</taxon>
        <taxon>Streptomyces</taxon>
    </lineage>
</organism>
<proteinExistence type="predicted"/>
<keyword evidence="3" id="KW-1185">Reference proteome</keyword>
<feature type="transmembrane region" description="Helical" evidence="1">
    <location>
        <begin position="364"/>
        <end position="388"/>
    </location>
</feature>
<gene>
    <name evidence="2" type="ORF">SLAV_01120</name>
</gene>
<dbReference type="KEGG" id="slx:SLAV_01120"/>
<keyword evidence="1" id="KW-1133">Transmembrane helix</keyword>
<sequence length="582" mass="64202">MSRAKGADVARLITLSRPALDELFRTSPPGEVPVGDERGTVLVARGAALSTVVARLVRLIAWKGKVFDADRGELRNKVTPFGVRAIRAKVYRGASRLDGGECTVLDYSRTSALAHWIRDEIREVAPGVHLGIVYWGRRKILNFALSSPGSPASASSRRASQQIAVTVRATVPPDRVAEVQEVLAEANRRHAGGEFIHFAEMAGVHFARLVLVPEETDHTGQTMPASIVYMSEADAPLDAHLADLVAKAGSGLGKVFGHCRNYPPDGAPDAARVAWLRAHCVSSDAFYVNTVGRSLHQIQQEARLREAIQEFLDRRGAEQATADPAEVRAAIQRYVAGRPDLAWARSGPTPPALRWQIREAVHLAGVPLIALALLPVILIALPVWAVVLRWRERGDVPSQEHPSRDHVARLAACEDFATQNPFTAVGLVKSGRFRRATLTGVLFAVDYGVRHFFNRGSLAGVKTIHFARWLFLDDKRRVIFASNYDGSLESYMDDFIDKVAWGLNAVFSNGHGYPRTRWLLWDGAEDELAFKHYLRCHQLPTQVWYSAYDALTTRNLETNASIRAGLFAELGPAETRAWLALF</sequence>
<dbReference type="EMBL" id="CP024985">
    <property type="protein sequence ID" value="ATZ22153.1"/>
    <property type="molecule type" value="Genomic_DNA"/>
</dbReference>
<name>A0A2K8P8S7_STRLA</name>
<keyword evidence="1" id="KW-0472">Membrane</keyword>
<evidence type="ECO:0000256" key="1">
    <source>
        <dbReference type="SAM" id="Phobius"/>
    </source>
</evidence>
<reference evidence="2 3" key="1">
    <citation type="submission" date="2017-11" db="EMBL/GenBank/DDBJ databases">
        <title>Complete genome sequence of Streptomyces lavendulae subsp. lavendulae CCM 3239 (formerly 'Streptomyces aureofaciens CCM 3239'), the producer of the angucycline-type antibiotic auricin.</title>
        <authorList>
            <person name="Busche T."/>
            <person name="Novakova R."/>
            <person name="Al'Dilaimi A."/>
            <person name="Homerova D."/>
            <person name="Feckova L."/>
            <person name="Rezuchova B."/>
            <person name="Mingyar E."/>
            <person name="Csolleiova D."/>
            <person name="Bekeova C."/>
            <person name="Winkler A."/>
            <person name="Sevcikova B."/>
            <person name="Kalinowski J."/>
            <person name="Kormanec J."/>
            <person name="Ruckert C."/>
        </authorList>
    </citation>
    <scope>NUCLEOTIDE SEQUENCE [LARGE SCALE GENOMIC DNA]</scope>
    <source>
        <strain evidence="2 3">CCM 3239</strain>
    </source>
</reference>
<dbReference type="AlphaFoldDB" id="A0A2K8P8S7"/>
<evidence type="ECO:0000313" key="2">
    <source>
        <dbReference type="EMBL" id="ATZ22153.1"/>
    </source>
</evidence>
<protein>
    <submittedName>
        <fullName evidence="2">Uncharacterized protein</fullName>
    </submittedName>
</protein>
<dbReference type="Proteomes" id="UP000231791">
    <property type="component" value="Chromosome"/>
</dbReference>